<evidence type="ECO:0000256" key="5">
    <source>
        <dbReference type="ARBA" id="ARBA00022679"/>
    </source>
</evidence>
<dbReference type="EMBL" id="JXUW01000004">
    <property type="protein sequence ID" value="KJE77622.1"/>
    <property type="molecule type" value="Genomic_DNA"/>
</dbReference>
<dbReference type="Proteomes" id="UP000032336">
    <property type="component" value="Unassembled WGS sequence"/>
</dbReference>
<evidence type="ECO:0000256" key="2">
    <source>
        <dbReference type="ARBA" id="ARBA00001946"/>
    </source>
</evidence>
<evidence type="ECO:0000256" key="4">
    <source>
        <dbReference type="ARBA" id="ARBA00022676"/>
    </source>
</evidence>
<proteinExistence type="inferred from homology"/>
<dbReference type="OrthoDB" id="5011697at2"/>
<evidence type="ECO:0000256" key="6">
    <source>
        <dbReference type="ARBA" id="ARBA00022842"/>
    </source>
</evidence>
<evidence type="ECO:0000313" key="12">
    <source>
        <dbReference type="EMBL" id="KJE77622.1"/>
    </source>
</evidence>
<sequence length="262" mass="28487">MAVKNSLSQTRTVALVIPARNEAPRLPHVLEIVTSNPTAIFDEIIVVNDCSADATAATTRQFRGVRLVSLDDGQPGKGRALQAGWRQSTADVIVTCDADLGSIQHEQLNSLVNALVNQQQLRLTKAAYGNHADSSGRVTELTAKPLLEVFFPDCADIQSPLSGEMAFYRTDVESLDLPQDYGVDIAILLDLAKRHGRSSIAEIPFGTKKHPHQPLSSLSIQSRQVIRAILERVERLHGGLEDAIRTPSISHLLKVSSALGNY</sequence>
<dbReference type="InterPro" id="IPR050256">
    <property type="entry name" value="Glycosyltransferase_2"/>
</dbReference>
<dbReference type="PANTHER" id="PTHR48090">
    <property type="entry name" value="UNDECAPRENYL-PHOSPHATE 4-DEOXY-4-FORMAMIDO-L-ARABINOSE TRANSFERASE-RELATED"/>
    <property type="match status" value="1"/>
</dbReference>
<dbReference type="Pfam" id="PF00535">
    <property type="entry name" value="Glycos_transf_2"/>
    <property type="match status" value="1"/>
</dbReference>
<protein>
    <recommendedName>
        <fullName evidence="8">Glucosyl-3-phosphoglycerate synthase</fullName>
        <ecNumber evidence="7">2.4.1.266</ecNumber>
    </recommendedName>
</protein>
<evidence type="ECO:0000256" key="3">
    <source>
        <dbReference type="ARBA" id="ARBA00006739"/>
    </source>
</evidence>
<organism evidence="12 13">
    <name type="scientific">Ferrimicrobium acidiphilum DSM 19497</name>
    <dbReference type="NCBI Taxonomy" id="1121877"/>
    <lineage>
        <taxon>Bacteria</taxon>
        <taxon>Bacillati</taxon>
        <taxon>Actinomycetota</taxon>
        <taxon>Acidimicrobiia</taxon>
        <taxon>Acidimicrobiales</taxon>
        <taxon>Acidimicrobiaceae</taxon>
        <taxon>Ferrimicrobium</taxon>
    </lineage>
</organism>
<dbReference type="SUPFAM" id="SSF53448">
    <property type="entry name" value="Nucleotide-diphospho-sugar transferases"/>
    <property type="match status" value="1"/>
</dbReference>
<comment type="cofactor">
    <cofactor evidence="2">
        <name>Mg(2+)</name>
        <dbReference type="ChEBI" id="CHEBI:18420"/>
    </cofactor>
</comment>
<comment type="cofactor">
    <cofactor evidence="1">
        <name>Mn(2+)</name>
        <dbReference type="ChEBI" id="CHEBI:29035"/>
    </cofactor>
</comment>
<dbReference type="eggNOG" id="COG1215">
    <property type="taxonomic scope" value="Bacteria"/>
</dbReference>
<dbReference type="CDD" id="cd04179">
    <property type="entry name" value="DPM_DPG-synthase_like"/>
    <property type="match status" value="1"/>
</dbReference>
<evidence type="ECO:0000256" key="10">
    <source>
        <dbReference type="ARBA" id="ARBA00048997"/>
    </source>
</evidence>
<dbReference type="RefSeq" id="WP_035388656.1">
    <property type="nucleotide sequence ID" value="NZ_JQKF01000003.1"/>
</dbReference>
<accession>A0A0D8FYP3</accession>
<evidence type="ECO:0000256" key="9">
    <source>
        <dbReference type="ARBA" id="ARBA00048689"/>
    </source>
</evidence>
<name>A0A0D8FYP3_9ACTN</name>
<comment type="similarity">
    <text evidence="3">Belongs to the glycosyltransferase 2 family.</text>
</comment>
<evidence type="ECO:0000256" key="1">
    <source>
        <dbReference type="ARBA" id="ARBA00001936"/>
    </source>
</evidence>
<evidence type="ECO:0000256" key="8">
    <source>
        <dbReference type="ARBA" id="ARBA00040894"/>
    </source>
</evidence>
<keyword evidence="6" id="KW-0460">Magnesium</keyword>
<reference evidence="12 13" key="1">
    <citation type="submission" date="2015-01" db="EMBL/GenBank/DDBJ databases">
        <title>Draft genome of the acidophilic iron oxidizer Ferrimicrobium acidiphilum strain T23.</title>
        <authorList>
            <person name="Poehlein A."/>
            <person name="Eisen S."/>
            <person name="Schloemann M."/>
            <person name="Johnson B.D."/>
            <person name="Daniel R."/>
            <person name="Muehling M."/>
        </authorList>
    </citation>
    <scope>NUCLEOTIDE SEQUENCE [LARGE SCALE GENOMIC DNA]</scope>
    <source>
        <strain evidence="12 13">T23</strain>
    </source>
</reference>
<comment type="caution">
    <text evidence="12">The sequence shown here is derived from an EMBL/GenBank/DDBJ whole genome shotgun (WGS) entry which is preliminary data.</text>
</comment>
<dbReference type="GO" id="GO:0016757">
    <property type="term" value="F:glycosyltransferase activity"/>
    <property type="evidence" value="ECO:0007669"/>
    <property type="project" value="UniProtKB-KW"/>
</dbReference>
<evidence type="ECO:0000259" key="11">
    <source>
        <dbReference type="Pfam" id="PF00535"/>
    </source>
</evidence>
<dbReference type="EC" id="2.4.1.266" evidence="7"/>
<dbReference type="PANTHER" id="PTHR48090:SF10">
    <property type="entry name" value="GLUCOSYL-3-PHOSPHOGLYCERATE SYNTHASE"/>
    <property type="match status" value="1"/>
</dbReference>
<dbReference type="InterPro" id="IPR001173">
    <property type="entry name" value="Glyco_trans_2-like"/>
</dbReference>
<keyword evidence="4 12" id="KW-0328">Glycosyltransferase</keyword>
<dbReference type="InterPro" id="IPR029044">
    <property type="entry name" value="Nucleotide-diphossugar_trans"/>
</dbReference>
<dbReference type="STRING" id="1121877.FEAC_07320"/>
<dbReference type="GeneID" id="78372032"/>
<dbReference type="Gene3D" id="3.90.550.10">
    <property type="entry name" value="Spore Coat Polysaccharide Biosynthesis Protein SpsA, Chain A"/>
    <property type="match status" value="1"/>
</dbReference>
<comment type="catalytic activity">
    <reaction evidence="10">
        <text>an NDP-alpha-D-glucose + (2R)-3-phosphoglycerate = (2R)-2-O-(alpha-D-glucopyranosyl)-3-phospho-glycerate + a ribonucleoside 5'-diphosphate + H(+)</text>
        <dbReference type="Rhea" id="RHEA:47244"/>
        <dbReference type="ChEBI" id="CHEBI:15378"/>
        <dbReference type="ChEBI" id="CHEBI:57930"/>
        <dbReference type="ChEBI" id="CHEBI:58272"/>
        <dbReference type="ChEBI" id="CHEBI:62600"/>
        <dbReference type="ChEBI" id="CHEBI:76533"/>
        <dbReference type="EC" id="2.4.1.266"/>
    </reaction>
    <physiologicalReaction direction="left-to-right" evidence="10">
        <dbReference type="Rhea" id="RHEA:47245"/>
    </physiologicalReaction>
</comment>
<comment type="catalytic activity">
    <reaction evidence="9">
        <text>(2R)-3-phosphoglycerate + UDP-alpha-D-glucose = (2R)-2-O-(alpha-D-glucopyranosyl)-3-phospho-glycerate + UDP + H(+)</text>
        <dbReference type="Rhea" id="RHEA:31319"/>
        <dbReference type="ChEBI" id="CHEBI:15378"/>
        <dbReference type="ChEBI" id="CHEBI:58223"/>
        <dbReference type="ChEBI" id="CHEBI:58272"/>
        <dbReference type="ChEBI" id="CHEBI:58885"/>
        <dbReference type="ChEBI" id="CHEBI:62600"/>
        <dbReference type="EC" id="2.4.1.266"/>
    </reaction>
    <physiologicalReaction direction="left-to-right" evidence="9">
        <dbReference type="Rhea" id="RHEA:31320"/>
    </physiologicalReaction>
</comment>
<gene>
    <name evidence="12" type="primary">gpgS</name>
    <name evidence="12" type="ORF">FEAC_07320</name>
</gene>
<feature type="domain" description="Glycosyltransferase 2-like" evidence="11">
    <location>
        <begin position="15"/>
        <end position="115"/>
    </location>
</feature>
<evidence type="ECO:0000313" key="13">
    <source>
        <dbReference type="Proteomes" id="UP000032336"/>
    </source>
</evidence>
<evidence type="ECO:0000256" key="7">
    <source>
        <dbReference type="ARBA" id="ARBA00039022"/>
    </source>
</evidence>
<dbReference type="AlphaFoldDB" id="A0A0D8FYP3"/>
<keyword evidence="5 12" id="KW-0808">Transferase</keyword>
<keyword evidence="13" id="KW-1185">Reference proteome</keyword>